<keyword evidence="2" id="KW-0560">Oxidoreductase</keyword>
<dbReference type="OrthoDB" id="9793345at2"/>
<reference evidence="4 5" key="1">
    <citation type="submission" date="2019-08" db="EMBL/GenBank/DDBJ databases">
        <title>Bacillus genomes from the desert of Cuatro Cienegas, Coahuila.</title>
        <authorList>
            <person name="Olmedo-Alvarez G."/>
        </authorList>
    </citation>
    <scope>NUCLEOTIDE SEQUENCE [LARGE SCALE GENOMIC DNA]</scope>
    <source>
        <strain evidence="4 5">CH98b_3T</strain>
    </source>
</reference>
<dbReference type="GO" id="GO:0016020">
    <property type="term" value="C:membrane"/>
    <property type="evidence" value="ECO:0007669"/>
    <property type="project" value="TreeGrafter"/>
</dbReference>
<dbReference type="PIRSF" id="PIRSF000126">
    <property type="entry name" value="11-beta-HSD1"/>
    <property type="match status" value="1"/>
</dbReference>
<name>A0A5D4TJR8_9BACI</name>
<proteinExistence type="inferred from homology"/>
<dbReference type="Pfam" id="PF00106">
    <property type="entry name" value="adh_short"/>
    <property type="match status" value="1"/>
</dbReference>
<dbReference type="FunFam" id="3.40.50.720:FF:000047">
    <property type="entry name" value="NADP-dependent L-serine/L-allo-threonine dehydrogenase"/>
    <property type="match status" value="1"/>
</dbReference>
<dbReference type="EMBL" id="VTET01000001">
    <property type="protein sequence ID" value="TYS74394.1"/>
    <property type="molecule type" value="Genomic_DNA"/>
</dbReference>
<evidence type="ECO:0000256" key="1">
    <source>
        <dbReference type="ARBA" id="ARBA00006484"/>
    </source>
</evidence>
<sequence>MASLQGKYIVITGASGGIGKALALEVAKRGATPVLMARSLDKLEQVAAQIKMNHQIGAPFYQLDVRKQADIEQTFKLLMTEIPAVDVLVNNAGYGKFDDIADLSLDDMSGMFEVNVYGLIACTKMVLPSMLEQNQGHIINIASQAGKIATPKSSVYAATKHAVLGFTNSMRMELYDTNIFVTSVNPGPIRTEFFDIADSSGSYKQKVDKWMLEPEYVAKRIADAMFTRTREINLPGWMNMASKLYQVFPGVVEKFGGKAFRQK</sequence>
<dbReference type="PROSITE" id="PS00061">
    <property type="entry name" value="ADH_SHORT"/>
    <property type="match status" value="1"/>
</dbReference>
<comment type="similarity">
    <text evidence="1 3">Belongs to the short-chain dehydrogenases/reductases (SDR) family.</text>
</comment>
<protein>
    <submittedName>
        <fullName evidence="4">SDR family oxidoreductase</fullName>
    </submittedName>
</protein>
<accession>A0A5D4TJR8</accession>
<dbReference type="InterPro" id="IPR020904">
    <property type="entry name" value="Sc_DH/Rdtase_CS"/>
</dbReference>
<evidence type="ECO:0000256" key="2">
    <source>
        <dbReference type="ARBA" id="ARBA00023002"/>
    </source>
</evidence>
<dbReference type="SUPFAM" id="SSF51735">
    <property type="entry name" value="NAD(P)-binding Rossmann-fold domains"/>
    <property type="match status" value="1"/>
</dbReference>
<dbReference type="PANTHER" id="PTHR44196">
    <property type="entry name" value="DEHYDROGENASE/REDUCTASE SDR FAMILY MEMBER 7B"/>
    <property type="match status" value="1"/>
</dbReference>
<comment type="caution">
    <text evidence="4">The sequence shown here is derived from an EMBL/GenBank/DDBJ whole genome shotgun (WGS) entry which is preliminary data.</text>
</comment>
<dbReference type="GO" id="GO:0016616">
    <property type="term" value="F:oxidoreductase activity, acting on the CH-OH group of donors, NAD or NADP as acceptor"/>
    <property type="evidence" value="ECO:0007669"/>
    <property type="project" value="UniProtKB-ARBA"/>
</dbReference>
<organism evidence="4 5">
    <name type="scientific">Sutcliffiella horikoshii</name>
    <dbReference type="NCBI Taxonomy" id="79883"/>
    <lineage>
        <taxon>Bacteria</taxon>
        <taxon>Bacillati</taxon>
        <taxon>Bacillota</taxon>
        <taxon>Bacilli</taxon>
        <taxon>Bacillales</taxon>
        <taxon>Bacillaceae</taxon>
        <taxon>Sutcliffiella</taxon>
    </lineage>
</organism>
<gene>
    <name evidence="4" type="ORF">FZC75_01445</name>
</gene>
<dbReference type="Gene3D" id="3.40.50.720">
    <property type="entry name" value="NAD(P)-binding Rossmann-like Domain"/>
    <property type="match status" value="1"/>
</dbReference>
<dbReference type="Proteomes" id="UP000324517">
    <property type="component" value="Unassembled WGS sequence"/>
</dbReference>
<dbReference type="InterPro" id="IPR002347">
    <property type="entry name" value="SDR_fam"/>
</dbReference>
<evidence type="ECO:0000256" key="3">
    <source>
        <dbReference type="RuleBase" id="RU000363"/>
    </source>
</evidence>
<evidence type="ECO:0000313" key="5">
    <source>
        <dbReference type="Proteomes" id="UP000324517"/>
    </source>
</evidence>
<dbReference type="PANTHER" id="PTHR44196:SF1">
    <property type="entry name" value="DEHYDROGENASE_REDUCTASE SDR FAMILY MEMBER 7B"/>
    <property type="match status" value="1"/>
</dbReference>
<evidence type="ECO:0000313" key="4">
    <source>
        <dbReference type="EMBL" id="TYS74394.1"/>
    </source>
</evidence>
<dbReference type="PRINTS" id="PR00080">
    <property type="entry name" value="SDRFAMILY"/>
</dbReference>
<dbReference type="InterPro" id="IPR036291">
    <property type="entry name" value="NAD(P)-bd_dom_sf"/>
</dbReference>
<dbReference type="AlphaFoldDB" id="A0A5D4TJR8"/>
<dbReference type="PRINTS" id="PR00081">
    <property type="entry name" value="GDHRDH"/>
</dbReference>